<keyword evidence="5" id="KW-0597">Phosphoprotein</keyword>
<dbReference type="Proteomes" id="UP001491310">
    <property type="component" value="Unassembled WGS sequence"/>
</dbReference>
<dbReference type="InterPro" id="IPR018866">
    <property type="entry name" value="Znf-4CXXC_R1"/>
</dbReference>
<evidence type="ECO:0000256" key="9">
    <source>
        <dbReference type="ARBA" id="ARBA00023242"/>
    </source>
</evidence>
<name>A0ABR2Z0S0_9CHLO</name>
<keyword evidence="9" id="KW-0539">Nucleus</keyword>
<feature type="region of interest" description="Disordered" evidence="10">
    <location>
        <begin position="416"/>
        <end position="470"/>
    </location>
</feature>
<dbReference type="EMBL" id="JALJOT010000002">
    <property type="protein sequence ID" value="KAK9917271.1"/>
    <property type="molecule type" value="Genomic_DNA"/>
</dbReference>
<keyword evidence="4" id="KW-1017">Isopeptide bond</keyword>
<proteinExistence type="predicted"/>
<dbReference type="PANTHER" id="PTHR31169:SF23">
    <property type="entry name" value="OS03G0572250 PROTEIN"/>
    <property type="match status" value="1"/>
</dbReference>
<dbReference type="Pfam" id="PF10497">
    <property type="entry name" value="zf-4CXXC_R1"/>
    <property type="match status" value="1"/>
</dbReference>
<evidence type="ECO:0000256" key="7">
    <source>
        <dbReference type="ARBA" id="ARBA00023015"/>
    </source>
</evidence>
<evidence type="ECO:0000256" key="10">
    <source>
        <dbReference type="SAM" id="MobiDB-lite"/>
    </source>
</evidence>
<dbReference type="InterPro" id="IPR040221">
    <property type="entry name" value="CDCA7/CDA7L"/>
</dbReference>
<evidence type="ECO:0000259" key="11">
    <source>
        <dbReference type="Pfam" id="PF10497"/>
    </source>
</evidence>
<evidence type="ECO:0000256" key="6">
    <source>
        <dbReference type="ARBA" id="ARBA00022843"/>
    </source>
</evidence>
<keyword evidence="13" id="KW-1185">Reference proteome</keyword>
<evidence type="ECO:0000256" key="1">
    <source>
        <dbReference type="ARBA" id="ARBA00004123"/>
    </source>
</evidence>
<sequence length="1836" mass="198332">MEDIRGPTTEDLHRWKGMQGPKLRALCATQESQHPPVRESYSLEHFRRLRRFEARAEFQTRDKVRCIDVHARNDAGCVNCKTCHFCRQKTVEQKTWCPCENGINGRRGTRRGIWCGNCLWLRMGQNLEEVLPLCEAGVWRCPSCLDLCNCSGRSCSRFQKGLEPTEQLHSEAVRQGFKSAAHYLVETLLSEEAVTATIGSVYEGRSHKRARPHEFPEGPHQAARRGARNHKERVQQRAKQKLEEQLALMHEAFSALQQPSVPLDRMAQGVAPMALDADDADESEEEGGADFDSPLGAGAASAAASSSGRGGVAQRRNPVADVAGSAAGTPRDTSPASVSAVAGLFNSDDGRPCKRRRREAGISEQLRDLDDYVDDLAGDVQAGGQWDGAHGGLGGDEHRTPGHQGFRAASWAASGRQAAPLQCHPAQQQPPDNEDDITPMYTDREAGIQQRRSPLEREGGGSAAEAGQNHDRWTGVSHVSLGADEASVAVDPVHAKAAGPVHDRLLPAKSSAGSALPMRDDFLESAMIIPILLQSAGGDPVLVETILAQFRSEWLKTVMDLFGDNVIIPLSTGDNAQHFTLGTLRKVLKVLLAAARVLPEDEVPYTVARRLFGLEQFVDFEASDPATRSHLLSAAFELLDVAWQRSIPLEEITSGIMGFLAVLAKEHEALDEWKQNATTHYIDRESFCIGPFKQDPPWTDDNKVEAEALLELGEKSNELLLKTALDRIALAMLGPGLSEYPSEEHLALLGDPVMGLLDDGARIAAPVRRRALDLLSRVICSVHDPPFSANSGQMEMDDEFLDLLGVRAALGRRLRDAALLQRLEAAVAHRFPQRSAGRGLGAALVAAPLPGERNISEVTDAAFALLAKLYGLLASSNLVKWKDVIPYAMLPYSENRFWTSANTAYRNFAALFLANVLEVFPQPLPALHAALLHMWLHALLDTERRETAYWLTLGVSRVAGGVPECPGPGEIFWAAGAGRRELQKLRHDKNGDLRADLVRSVFRFMAVHHRWRERFRELLGDIGEVLGKRAAEARRPRELAAWQQAAAGILLGAVSGAGLGQCHCRQGTITCSCGGAALVTVLTHVSRWACSASMALQQWWAAASAQLEALDPARPLETLEGNARSRLETKTVFRHVLPLLRMIASTSFAVRSPPPTLPVLELLRTVLMCAVEVPTGDEKSNPADAVLYDGVAKALVCEGDAQPPLPDLAGESQDPSMRMLHYLIGTQLQRHLERACFARGRNAATERCAVNTLRLLCAVLSRPAMRGSSTAFRTFLPPLLRPLLDLLRPPGTTEEPSIAAKEALYAVLMHLLQDSAAVIVPPVLAHGDPPAAASARVLIGRAGSLQQCQPLAEDKWHRAMQLFLRALCRDVLACVAGASDTVSPGQMQQHDGLTPLDHQGAHDAREALFFLLGQPRPQDTTKRVFEAKPPFEIPATYEPSAADDAIDLSLGERQQLAPQPPPRFRPGDFRWRLAERAIGFLGALAASGAHGASWAAMAAPSLRALLAANVSLRSMLSGAYLELLAALEAAGQDTRKLALPTRAPRAAAGPSMRAALAGPPRSGGPGSPVSMPPEQAMQENQPPPSDRNMAAPVTAVKQEPQAAEVMTSLAGLQATSSSAALVTLRMPLACAPTLKTKESDKSKVLLLKLTDTPNFPASSALSNAGQPVVTIFWTHHAESLHREIQARGVSGWHCTVNLTNLQRLRAGTMNGLKSTQTSRASLLTDPTSSAFEAPEVPSRQVTAGSLQASTVAYEGASTLPCTNDTEAGPSTLQACTPYDPVEAGRARMEALLRRLQEMGFGFEAAKGALKTATREGLIDQPALERAAELLMSAGAG</sequence>
<comment type="caution">
    <text evidence="12">The sequence shown here is derived from an EMBL/GenBank/DDBJ whole genome shotgun (WGS) entry which is preliminary data.</text>
</comment>
<accession>A0ABR2Z0S0</accession>
<feature type="region of interest" description="Disordered" evidence="10">
    <location>
        <begin position="383"/>
        <end position="404"/>
    </location>
</feature>
<feature type="region of interest" description="Disordered" evidence="10">
    <location>
        <begin position="276"/>
        <end position="359"/>
    </location>
</feature>
<gene>
    <name evidence="12" type="ORF">WJX75_002601</name>
</gene>
<organism evidence="12 13">
    <name type="scientific">Coccomyxa subellipsoidea</name>
    <dbReference type="NCBI Taxonomy" id="248742"/>
    <lineage>
        <taxon>Eukaryota</taxon>
        <taxon>Viridiplantae</taxon>
        <taxon>Chlorophyta</taxon>
        <taxon>core chlorophytes</taxon>
        <taxon>Trebouxiophyceae</taxon>
        <taxon>Trebouxiophyceae incertae sedis</taxon>
        <taxon>Coccomyxaceae</taxon>
        <taxon>Coccomyxa</taxon>
    </lineage>
</organism>
<feature type="compositionally biased region" description="Acidic residues" evidence="10">
    <location>
        <begin position="276"/>
        <end position="289"/>
    </location>
</feature>
<comment type="subcellular location">
    <subcellularLocation>
        <location evidence="2">Cytoplasm</location>
    </subcellularLocation>
    <subcellularLocation>
        <location evidence="1">Nucleus</location>
    </subcellularLocation>
</comment>
<keyword evidence="7" id="KW-0805">Transcription regulation</keyword>
<evidence type="ECO:0000256" key="4">
    <source>
        <dbReference type="ARBA" id="ARBA00022499"/>
    </source>
</evidence>
<evidence type="ECO:0000256" key="3">
    <source>
        <dbReference type="ARBA" id="ARBA00022490"/>
    </source>
</evidence>
<evidence type="ECO:0000256" key="8">
    <source>
        <dbReference type="ARBA" id="ARBA00023163"/>
    </source>
</evidence>
<feature type="compositionally biased region" description="Low complexity" evidence="10">
    <location>
        <begin position="290"/>
        <end position="307"/>
    </location>
</feature>
<evidence type="ECO:0000313" key="13">
    <source>
        <dbReference type="Proteomes" id="UP001491310"/>
    </source>
</evidence>
<feature type="region of interest" description="Disordered" evidence="10">
    <location>
        <begin position="1541"/>
        <end position="1589"/>
    </location>
</feature>
<dbReference type="PANTHER" id="PTHR31169">
    <property type="entry name" value="OS05G0300700 PROTEIN"/>
    <property type="match status" value="1"/>
</dbReference>
<protein>
    <recommendedName>
        <fullName evidence="11">Zinc-finger domain-containing protein</fullName>
    </recommendedName>
</protein>
<reference evidence="12 13" key="1">
    <citation type="journal article" date="2024" name="Nat. Commun.">
        <title>Phylogenomics reveals the evolutionary origins of lichenization in chlorophyte algae.</title>
        <authorList>
            <person name="Puginier C."/>
            <person name="Libourel C."/>
            <person name="Otte J."/>
            <person name="Skaloud P."/>
            <person name="Haon M."/>
            <person name="Grisel S."/>
            <person name="Petersen M."/>
            <person name="Berrin J.G."/>
            <person name="Delaux P.M."/>
            <person name="Dal Grande F."/>
            <person name="Keller J."/>
        </authorList>
    </citation>
    <scope>NUCLEOTIDE SEQUENCE [LARGE SCALE GENOMIC DNA]</scope>
    <source>
        <strain evidence="12 13">SAG 216-7</strain>
    </source>
</reference>
<evidence type="ECO:0000313" key="12">
    <source>
        <dbReference type="EMBL" id="KAK9917271.1"/>
    </source>
</evidence>
<feature type="region of interest" description="Disordered" evidence="10">
    <location>
        <begin position="204"/>
        <end position="240"/>
    </location>
</feature>
<feature type="compositionally biased region" description="Basic residues" evidence="10">
    <location>
        <begin position="222"/>
        <end position="231"/>
    </location>
</feature>
<keyword evidence="6" id="KW-0832">Ubl conjugation</keyword>
<evidence type="ECO:0000256" key="5">
    <source>
        <dbReference type="ARBA" id="ARBA00022553"/>
    </source>
</evidence>
<keyword evidence="8" id="KW-0804">Transcription</keyword>
<feature type="compositionally biased region" description="Gly residues" evidence="10">
    <location>
        <begin position="385"/>
        <end position="394"/>
    </location>
</feature>
<keyword evidence="3" id="KW-0963">Cytoplasm</keyword>
<evidence type="ECO:0000256" key="2">
    <source>
        <dbReference type="ARBA" id="ARBA00004496"/>
    </source>
</evidence>
<feature type="domain" description="Zinc-finger" evidence="11">
    <location>
        <begin position="78"/>
        <end position="184"/>
    </location>
</feature>